<reference evidence="2 3" key="1">
    <citation type="submission" date="2024-09" db="EMBL/GenBank/DDBJ databases">
        <title>Chromosome-scale assembly of Riccia fluitans.</title>
        <authorList>
            <person name="Paukszto L."/>
            <person name="Sawicki J."/>
            <person name="Karawczyk K."/>
            <person name="Piernik-Szablinska J."/>
            <person name="Szczecinska M."/>
            <person name="Mazdziarz M."/>
        </authorList>
    </citation>
    <scope>NUCLEOTIDE SEQUENCE [LARGE SCALE GENOMIC DNA]</scope>
    <source>
        <strain evidence="2">Rf_01</strain>
        <tissue evidence="2">Aerial parts of the thallus</tissue>
    </source>
</reference>
<keyword evidence="3" id="KW-1185">Reference proteome</keyword>
<sequence length="186" mass="19894">MDSLSLVPNSQLLFLSRGENGANTENHLANMSQIDDQRESNVLVNSISSAIQTIVYSGPLQSGIQHNVADHLWNPEAQRFTSFASPDRLNLQGLDSPVPFGISGPAGAILPTNIHPAGVHGSLHAYPLQIVGSSEAGVQNAIPPWLKTFSITMYFTKGLPPHSSKGPTQEQETATRQEARMSSLAG</sequence>
<comment type="caution">
    <text evidence="2">The sequence shown here is derived from an EMBL/GenBank/DDBJ whole genome shotgun (WGS) entry which is preliminary data.</text>
</comment>
<proteinExistence type="predicted"/>
<dbReference type="Proteomes" id="UP001605036">
    <property type="component" value="Unassembled WGS sequence"/>
</dbReference>
<dbReference type="EMBL" id="JBHFFA010000003">
    <property type="protein sequence ID" value="KAL2634927.1"/>
    <property type="molecule type" value="Genomic_DNA"/>
</dbReference>
<evidence type="ECO:0000256" key="1">
    <source>
        <dbReference type="SAM" id="MobiDB-lite"/>
    </source>
</evidence>
<evidence type="ECO:0000313" key="2">
    <source>
        <dbReference type="EMBL" id="KAL2634927.1"/>
    </source>
</evidence>
<name>A0ABD1YZZ8_9MARC</name>
<accession>A0ABD1YZZ8</accession>
<dbReference type="AlphaFoldDB" id="A0ABD1YZZ8"/>
<feature type="region of interest" description="Disordered" evidence="1">
    <location>
        <begin position="159"/>
        <end position="186"/>
    </location>
</feature>
<organism evidence="2 3">
    <name type="scientific">Riccia fluitans</name>
    <dbReference type="NCBI Taxonomy" id="41844"/>
    <lineage>
        <taxon>Eukaryota</taxon>
        <taxon>Viridiplantae</taxon>
        <taxon>Streptophyta</taxon>
        <taxon>Embryophyta</taxon>
        <taxon>Marchantiophyta</taxon>
        <taxon>Marchantiopsida</taxon>
        <taxon>Marchantiidae</taxon>
        <taxon>Marchantiales</taxon>
        <taxon>Ricciaceae</taxon>
        <taxon>Riccia</taxon>
    </lineage>
</organism>
<protein>
    <submittedName>
        <fullName evidence="2">Uncharacterized protein</fullName>
    </submittedName>
</protein>
<evidence type="ECO:0000313" key="3">
    <source>
        <dbReference type="Proteomes" id="UP001605036"/>
    </source>
</evidence>
<gene>
    <name evidence="2" type="ORF">R1flu_006406</name>
</gene>